<dbReference type="EMBL" id="WVTA01000018">
    <property type="protein sequence ID" value="KAK3197386.1"/>
    <property type="molecule type" value="Genomic_DNA"/>
</dbReference>
<feature type="region of interest" description="Disordered" evidence="2">
    <location>
        <begin position="236"/>
        <end position="304"/>
    </location>
</feature>
<evidence type="ECO:0000256" key="2">
    <source>
        <dbReference type="SAM" id="MobiDB-lite"/>
    </source>
</evidence>
<feature type="compositionally biased region" description="Low complexity" evidence="2">
    <location>
        <begin position="252"/>
        <end position="270"/>
    </location>
</feature>
<comment type="caution">
    <text evidence="3">The sequence shown here is derived from an EMBL/GenBank/DDBJ whole genome shotgun (WGS) entry which is preliminary data.</text>
</comment>
<feature type="compositionally biased region" description="Low complexity" evidence="2">
    <location>
        <begin position="278"/>
        <end position="289"/>
    </location>
</feature>
<dbReference type="Proteomes" id="UP001280581">
    <property type="component" value="Unassembled WGS sequence"/>
</dbReference>
<organism evidence="3 4">
    <name type="scientific">Pseudopithomyces chartarum</name>
    <dbReference type="NCBI Taxonomy" id="1892770"/>
    <lineage>
        <taxon>Eukaryota</taxon>
        <taxon>Fungi</taxon>
        <taxon>Dikarya</taxon>
        <taxon>Ascomycota</taxon>
        <taxon>Pezizomycotina</taxon>
        <taxon>Dothideomycetes</taxon>
        <taxon>Pleosporomycetidae</taxon>
        <taxon>Pleosporales</taxon>
        <taxon>Massarineae</taxon>
        <taxon>Didymosphaeriaceae</taxon>
        <taxon>Pseudopithomyces</taxon>
    </lineage>
</organism>
<accession>A0AAN6LL99</accession>
<gene>
    <name evidence="3" type="ORF">GRF29_216g1060</name>
</gene>
<keyword evidence="1" id="KW-0175">Coiled coil</keyword>
<keyword evidence="4" id="KW-1185">Reference proteome</keyword>
<reference evidence="3 4" key="1">
    <citation type="submission" date="2021-02" db="EMBL/GenBank/DDBJ databases">
        <title>Genome assembly of Pseudopithomyces chartarum.</title>
        <authorList>
            <person name="Jauregui R."/>
            <person name="Singh J."/>
            <person name="Voisey C."/>
        </authorList>
    </citation>
    <scope>NUCLEOTIDE SEQUENCE [LARGE SCALE GENOMIC DNA]</scope>
    <source>
        <strain evidence="3 4">AGR01</strain>
    </source>
</reference>
<dbReference type="AlphaFoldDB" id="A0AAN6LL99"/>
<evidence type="ECO:0000313" key="3">
    <source>
        <dbReference type="EMBL" id="KAK3197386.1"/>
    </source>
</evidence>
<evidence type="ECO:0000313" key="4">
    <source>
        <dbReference type="Proteomes" id="UP001280581"/>
    </source>
</evidence>
<protein>
    <submittedName>
        <fullName evidence="3">Uncharacterized protein</fullName>
    </submittedName>
</protein>
<evidence type="ECO:0000256" key="1">
    <source>
        <dbReference type="SAM" id="Coils"/>
    </source>
</evidence>
<sequence>MDPVSFAIAIFGLPTVLVATAKMLRKTVKSIKYAEREVLDLAREMEWFDGTCKRFAPCANETSEIVRHLKSWSKKAKVGYDELLSKVKVLATQPGYRHFTMEMLIARLRWNQSKSFIKYLRASLSVARQSMVAFTNIYHIEKLDREMAFLRSALSTSDIKCIEKMHGKTVEKRIEELQKEIRHCRKERHKIDKELKEATVEISIYQKQNKDPNVARETKVLSQFQRSVERYVEDVLPQMNTGRRPRRLQGGSSLVTSGSTSTTHTQSSESSHPKIVASESPPTTSETTSMYMNEKMQPDKEEAAMTLKHCKNCPEEARENTAQRSCIQTRA</sequence>
<proteinExistence type="predicted"/>
<name>A0AAN6LL99_9PLEO</name>
<feature type="coiled-coil region" evidence="1">
    <location>
        <begin position="167"/>
        <end position="194"/>
    </location>
</feature>